<keyword evidence="2" id="KW-1185">Reference proteome</keyword>
<evidence type="ECO:0000313" key="2">
    <source>
        <dbReference type="Proteomes" id="UP001215712"/>
    </source>
</evidence>
<evidence type="ECO:0000313" key="1">
    <source>
        <dbReference type="EMBL" id="KAJ5726953.1"/>
    </source>
</evidence>
<dbReference type="Gene3D" id="3.40.1160.10">
    <property type="entry name" value="Acetylglutamate kinase-like"/>
    <property type="match status" value="1"/>
</dbReference>
<gene>
    <name evidence="1" type="ORF">N7493_005980</name>
</gene>
<dbReference type="InterPro" id="IPR036393">
    <property type="entry name" value="AceGlu_kinase-like_sf"/>
</dbReference>
<proteinExistence type="predicted"/>
<protein>
    <submittedName>
        <fullName evidence="1">Aspartate/glutamate/uridylate kinase</fullName>
    </submittedName>
</protein>
<organism evidence="1 2">
    <name type="scientific">Penicillium malachiteum</name>
    <dbReference type="NCBI Taxonomy" id="1324776"/>
    <lineage>
        <taxon>Eukaryota</taxon>
        <taxon>Fungi</taxon>
        <taxon>Dikarya</taxon>
        <taxon>Ascomycota</taxon>
        <taxon>Pezizomycotina</taxon>
        <taxon>Eurotiomycetes</taxon>
        <taxon>Eurotiomycetidae</taxon>
        <taxon>Eurotiales</taxon>
        <taxon>Aspergillaceae</taxon>
        <taxon>Penicillium</taxon>
    </lineage>
</organism>
<accession>A0AAD6HLL3</accession>
<dbReference type="EMBL" id="JAQJAN010000007">
    <property type="protein sequence ID" value="KAJ5726953.1"/>
    <property type="molecule type" value="Genomic_DNA"/>
</dbReference>
<dbReference type="GO" id="GO:0016301">
    <property type="term" value="F:kinase activity"/>
    <property type="evidence" value="ECO:0007669"/>
    <property type="project" value="UniProtKB-KW"/>
</dbReference>
<reference evidence="1" key="2">
    <citation type="submission" date="2023-01" db="EMBL/GenBank/DDBJ databases">
        <authorList>
            <person name="Petersen C."/>
        </authorList>
    </citation>
    <scope>NUCLEOTIDE SEQUENCE</scope>
    <source>
        <strain evidence="1">IBT 17514</strain>
    </source>
</reference>
<feature type="non-terminal residue" evidence="1">
    <location>
        <position position="1"/>
    </location>
</feature>
<dbReference type="AlphaFoldDB" id="A0AAD6HLL3"/>
<keyword evidence="1" id="KW-0808">Transferase</keyword>
<keyword evidence="1" id="KW-0418">Kinase</keyword>
<dbReference type="Proteomes" id="UP001215712">
    <property type="component" value="Unassembled WGS sequence"/>
</dbReference>
<name>A0AAD6HLL3_9EURO</name>
<comment type="caution">
    <text evidence="1">The sequence shown here is derived from an EMBL/GenBank/DDBJ whole genome shotgun (WGS) entry which is preliminary data.</text>
</comment>
<sequence length="281" mass="30845">CITRAARTPHQPHGPSPILPAFPVEYVSVRLISLAGPAAASFQITLPPQRGHFVSQFSTAHRSRAQTNRGVTQLLTRGLIDSKHQIQHYLKRLHPSQGDALTVIALGPNTLSLTGPTIRAQLEQFADSLVFLRHVGLFPVIVHASQPIKCVESSFHPDAGISIDSLISQLETRDFAAYFDDDLASSSPEQTIHNLALRLGLRAPLPGHAHRDETVSGLALFSFFRIVETVLPSNSRIVFARITAPFGALWQIQIRVCHGGFRDRGGFLRADRKRGYIYGTG</sequence>
<reference evidence="1" key="1">
    <citation type="journal article" date="2023" name="IMA Fungus">
        <title>Comparative genomic study of the Penicillium genus elucidates a diverse pangenome and 15 lateral gene transfer events.</title>
        <authorList>
            <person name="Petersen C."/>
            <person name="Sorensen T."/>
            <person name="Nielsen M.R."/>
            <person name="Sondergaard T.E."/>
            <person name="Sorensen J.L."/>
            <person name="Fitzpatrick D.A."/>
            <person name="Frisvad J.C."/>
            <person name="Nielsen K.L."/>
        </authorList>
    </citation>
    <scope>NUCLEOTIDE SEQUENCE</scope>
    <source>
        <strain evidence="1">IBT 17514</strain>
    </source>
</reference>